<keyword evidence="15" id="KW-1185">Reference proteome</keyword>
<dbReference type="Pfam" id="PF23493">
    <property type="entry name" value="CysS_C"/>
    <property type="match status" value="1"/>
</dbReference>
<name>A0ABT8FZR8_9MICO</name>
<dbReference type="Pfam" id="PF01406">
    <property type="entry name" value="tRNA-synt_1e"/>
    <property type="match status" value="1"/>
</dbReference>
<keyword evidence="8 12" id="KW-0067">ATP-binding</keyword>
<protein>
    <recommendedName>
        <fullName evidence="12">Cysteine--tRNA ligase</fullName>
        <ecNumber evidence="12">6.1.1.16</ecNumber>
    </recommendedName>
    <alternativeName>
        <fullName evidence="12">Cysteinyl-tRNA synthetase</fullName>
        <shortName evidence="12">CysRS</shortName>
    </alternativeName>
</protein>
<dbReference type="SMART" id="SM00840">
    <property type="entry name" value="DALR_2"/>
    <property type="match status" value="1"/>
</dbReference>
<dbReference type="CDD" id="cd00672">
    <property type="entry name" value="CysRS_core"/>
    <property type="match status" value="1"/>
</dbReference>
<evidence type="ECO:0000256" key="1">
    <source>
        <dbReference type="ARBA" id="ARBA00005594"/>
    </source>
</evidence>
<feature type="binding site" evidence="12">
    <location>
        <position position="211"/>
    </location>
    <ligand>
        <name>Zn(2+)</name>
        <dbReference type="ChEBI" id="CHEBI:29105"/>
    </ligand>
</feature>
<comment type="caution">
    <text evidence="14">The sequence shown here is derived from an EMBL/GenBank/DDBJ whole genome shotgun (WGS) entry which is preliminary data.</text>
</comment>
<evidence type="ECO:0000256" key="10">
    <source>
        <dbReference type="ARBA" id="ARBA00023146"/>
    </source>
</evidence>
<evidence type="ECO:0000313" key="15">
    <source>
        <dbReference type="Proteomes" id="UP001172738"/>
    </source>
</evidence>
<feature type="domain" description="Cysteinyl-tRNA synthetase class Ia DALR" evidence="13">
    <location>
        <begin position="347"/>
        <end position="406"/>
    </location>
</feature>
<keyword evidence="6 12" id="KW-0547">Nucleotide-binding</keyword>
<accession>A0ABT8FZR8</accession>
<dbReference type="SUPFAM" id="SSF52374">
    <property type="entry name" value="Nucleotidylyl transferase"/>
    <property type="match status" value="1"/>
</dbReference>
<reference evidence="14" key="1">
    <citation type="submission" date="2023-06" db="EMBL/GenBank/DDBJ databases">
        <title>SYSU T00b26.</title>
        <authorList>
            <person name="Gao L."/>
            <person name="Fang B.-Z."/>
            <person name="Li W.-J."/>
        </authorList>
    </citation>
    <scope>NUCLEOTIDE SEQUENCE</scope>
    <source>
        <strain evidence="14">SYSU T00b26</strain>
    </source>
</reference>
<dbReference type="InterPro" id="IPR032678">
    <property type="entry name" value="tRNA-synt_1_cat_dom"/>
</dbReference>
<comment type="subunit">
    <text evidence="2 12">Monomer.</text>
</comment>
<dbReference type="HAMAP" id="MF_00041">
    <property type="entry name" value="Cys_tRNA_synth"/>
    <property type="match status" value="1"/>
</dbReference>
<feature type="binding site" evidence="12">
    <location>
        <position position="236"/>
    </location>
    <ligand>
        <name>Zn(2+)</name>
        <dbReference type="ChEBI" id="CHEBI:29105"/>
    </ligand>
</feature>
<evidence type="ECO:0000256" key="7">
    <source>
        <dbReference type="ARBA" id="ARBA00022833"/>
    </source>
</evidence>
<keyword evidence="4 12" id="KW-0436">Ligase</keyword>
<evidence type="ECO:0000256" key="9">
    <source>
        <dbReference type="ARBA" id="ARBA00022917"/>
    </source>
</evidence>
<dbReference type="Pfam" id="PF09190">
    <property type="entry name" value="DALR_2"/>
    <property type="match status" value="1"/>
</dbReference>
<feature type="binding site" evidence="12">
    <location>
        <position position="240"/>
    </location>
    <ligand>
        <name>Zn(2+)</name>
        <dbReference type="ChEBI" id="CHEBI:29105"/>
    </ligand>
</feature>
<sequence>MTLHLFDTATRVERPFTPLTPGKVGIYLCGPTVQSSPHIGHLRSAVAFDVLQRWLQRSGLDVTMVRNITDIDDKTLTKAADAGVEWWAWALRYEREFQAAYAAVGVLPPDAEPRATGHMPEILALTARLLELGHAYEHDGSVYFDVQSFPEYGSLTRQSLEDLEPAPDAPADVKRDPRDFALWKASKADEPETARWDSPWGPGRPGWHIECSAMARRYLGDAFDIHGGGLDLRFPHHENEQAQSRAAGYGFAQTWLHSAWVTQSGAKMSKSLGNGLLVQEVLAHHSAAALRLALAQVHYRSMLEYSDQTMDDAEATWARLSGFVTRASERVGAPTAEQVASADLPEPFVTAMDDDLAVPRAMAHIHETVRGGNAALTAGDDDALRSALLSVRAMLDVLGLDPASSQWADASRTSEPALKALEVLVGADIEKRAEARAEKDWAAADEIRDRLQAAGIVIEDAADGARWALAEEG</sequence>
<dbReference type="InterPro" id="IPR015273">
    <property type="entry name" value="Cys-tRNA-synt_Ia_DALR"/>
</dbReference>
<keyword evidence="7 12" id="KW-0862">Zinc</keyword>
<dbReference type="RefSeq" id="WP_301126172.1">
    <property type="nucleotide sequence ID" value="NZ_JAUHPV010000002.1"/>
</dbReference>
<dbReference type="InterPro" id="IPR014729">
    <property type="entry name" value="Rossmann-like_a/b/a_fold"/>
</dbReference>
<feature type="short sequence motif" description="'HIGH' region" evidence="12">
    <location>
        <begin position="31"/>
        <end position="41"/>
    </location>
</feature>
<dbReference type="Proteomes" id="UP001172738">
    <property type="component" value="Unassembled WGS sequence"/>
</dbReference>
<evidence type="ECO:0000256" key="11">
    <source>
        <dbReference type="ARBA" id="ARBA00047398"/>
    </source>
</evidence>
<dbReference type="Gene3D" id="1.20.120.1910">
    <property type="entry name" value="Cysteine-tRNA ligase, C-terminal anti-codon recognition domain"/>
    <property type="match status" value="1"/>
</dbReference>
<comment type="subcellular location">
    <subcellularLocation>
        <location evidence="12">Cytoplasm</location>
    </subcellularLocation>
</comment>
<keyword evidence="5 12" id="KW-0479">Metal-binding</keyword>
<organism evidence="14 15">
    <name type="scientific">Demequina zhanjiangensis</name>
    <dbReference type="NCBI Taxonomy" id="3051659"/>
    <lineage>
        <taxon>Bacteria</taxon>
        <taxon>Bacillati</taxon>
        <taxon>Actinomycetota</taxon>
        <taxon>Actinomycetes</taxon>
        <taxon>Micrococcales</taxon>
        <taxon>Demequinaceae</taxon>
        <taxon>Demequina</taxon>
    </lineage>
</organism>
<dbReference type="EC" id="6.1.1.16" evidence="12"/>
<comment type="catalytic activity">
    <reaction evidence="11 12">
        <text>tRNA(Cys) + L-cysteine + ATP = L-cysteinyl-tRNA(Cys) + AMP + diphosphate</text>
        <dbReference type="Rhea" id="RHEA:17773"/>
        <dbReference type="Rhea" id="RHEA-COMP:9661"/>
        <dbReference type="Rhea" id="RHEA-COMP:9679"/>
        <dbReference type="ChEBI" id="CHEBI:30616"/>
        <dbReference type="ChEBI" id="CHEBI:33019"/>
        <dbReference type="ChEBI" id="CHEBI:35235"/>
        <dbReference type="ChEBI" id="CHEBI:78442"/>
        <dbReference type="ChEBI" id="CHEBI:78517"/>
        <dbReference type="ChEBI" id="CHEBI:456215"/>
        <dbReference type="EC" id="6.1.1.16"/>
    </reaction>
</comment>
<dbReference type="EMBL" id="JAUHPV010000002">
    <property type="protein sequence ID" value="MDN4471964.1"/>
    <property type="molecule type" value="Genomic_DNA"/>
</dbReference>
<dbReference type="InterPro" id="IPR009080">
    <property type="entry name" value="tRNAsynth_Ia_anticodon-bd"/>
</dbReference>
<comment type="similarity">
    <text evidence="1 12">Belongs to the class-I aminoacyl-tRNA synthetase family.</text>
</comment>
<dbReference type="PANTHER" id="PTHR10890:SF30">
    <property type="entry name" value="CYSTEINE--TRNA LIGASE"/>
    <property type="match status" value="1"/>
</dbReference>
<evidence type="ECO:0000256" key="12">
    <source>
        <dbReference type="HAMAP-Rule" id="MF_00041"/>
    </source>
</evidence>
<evidence type="ECO:0000256" key="3">
    <source>
        <dbReference type="ARBA" id="ARBA00022490"/>
    </source>
</evidence>
<dbReference type="GO" id="GO:0004817">
    <property type="term" value="F:cysteine-tRNA ligase activity"/>
    <property type="evidence" value="ECO:0007669"/>
    <property type="project" value="UniProtKB-EC"/>
</dbReference>
<feature type="binding site" evidence="12">
    <location>
        <position position="29"/>
    </location>
    <ligand>
        <name>Zn(2+)</name>
        <dbReference type="ChEBI" id="CHEBI:29105"/>
    </ligand>
</feature>
<evidence type="ECO:0000256" key="6">
    <source>
        <dbReference type="ARBA" id="ARBA00022741"/>
    </source>
</evidence>
<evidence type="ECO:0000256" key="5">
    <source>
        <dbReference type="ARBA" id="ARBA00022723"/>
    </source>
</evidence>
<evidence type="ECO:0000256" key="8">
    <source>
        <dbReference type="ARBA" id="ARBA00022840"/>
    </source>
</evidence>
<dbReference type="PANTHER" id="PTHR10890">
    <property type="entry name" value="CYSTEINYL-TRNA SYNTHETASE"/>
    <property type="match status" value="1"/>
</dbReference>
<evidence type="ECO:0000259" key="13">
    <source>
        <dbReference type="SMART" id="SM00840"/>
    </source>
</evidence>
<feature type="binding site" evidence="12">
    <location>
        <position position="270"/>
    </location>
    <ligand>
        <name>ATP</name>
        <dbReference type="ChEBI" id="CHEBI:30616"/>
    </ligand>
</feature>
<proteinExistence type="inferred from homology"/>
<dbReference type="Gene3D" id="3.40.50.620">
    <property type="entry name" value="HUPs"/>
    <property type="match status" value="1"/>
</dbReference>
<comment type="cofactor">
    <cofactor evidence="12">
        <name>Zn(2+)</name>
        <dbReference type="ChEBI" id="CHEBI:29105"/>
    </cofactor>
    <text evidence="12">Binds 1 zinc ion per subunit.</text>
</comment>
<dbReference type="SUPFAM" id="SSF47323">
    <property type="entry name" value="Anticodon-binding domain of a subclass of class I aminoacyl-tRNA synthetases"/>
    <property type="match status" value="1"/>
</dbReference>
<keyword evidence="10 12" id="KW-0030">Aminoacyl-tRNA synthetase</keyword>
<dbReference type="PRINTS" id="PR00983">
    <property type="entry name" value="TRNASYNTHCYS"/>
</dbReference>
<evidence type="ECO:0000256" key="4">
    <source>
        <dbReference type="ARBA" id="ARBA00022598"/>
    </source>
</evidence>
<dbReference type="NCBIfam" id="TIGR00435">
    <property type="entry name" value="cysS"/>
    <property type="match status" value="1"/>
</dbReference>
<evidence type="ECO:0000313" key="14">
    <source>
        <dbReference type="EMBL" id="MDN4471964.1"/>
    </source>
</evidence>
<dbReference type="InterPro" id="IPR056411">
    <property type="entry name" value="CysS_C"/>
</dbReference>
<gene>
    <name evidence="12 14" type="primary">cysS</name>
    <name evidence="14" type="ORF">QQX04_03035</name>
</gene>
<keyword evidence="3 12" id="KW-0963">Cytoplasm</keyword>
<evidence type="ECO:0000256" key="2">
    <source>
        <dbReference type="ARBA" id="ARBA00011245"/>
    </source>
</evidence>
<keyword evidence="9 12" id="KW-0648">Protein biosynthesis</keyword>
<dbReference type="InterPro" id="IPR015803">
    <property type="entry name" value="Cys-tRNA-ligase"/>
</dbReference>
<dbReference type="InterPro" id="IPR024909">
    <property type="entry name" value="Cys-tRNA/MSH_ligase"/>
</dbReference>
<feature type="short sequence motif" description="'KMSKS' region" evidence="12">
    <location>
        <begin position="267"/>
        <end position="271"/>
    </location>
</feature>